<dbReference type="Proteomes" id="UP000006556">
    <property type="component" value="Chromosome"/>
</dbReference>
<evidence type="ECO:0000256" key="3">
    <source>
        <dbReference type="ARBA" id="ARBA00023163"/>
    </source>
</evidence>
<dbReference type="SUPFAM" id="SSF46785">
    <property type="entry name" value="Winged helix' DNA-binding domain"/>
    <property type="match status" value="1"/>
</dbReference>
<dbReference type="STRING" id="370438.PTH_0651"/>
<dbReference type="InterPro" id="IPR036390">
    <property type="entry name" value="WH_DNA-bd_sf"/>
</dbReference>
<dbReference type="PANTHER" id="PTHR33154">
    <property type="entry name" value="TRANSCRIPTIONAL REGULATOR, ARSR FAMILY"/>
    <property type="match status" value="1"/>
</dbReference>
<dbReference type="InterPro" id="IPR001845">
    <property type="entry name" value="HTH_ArsR_DNA-bd_dom"/>
</dbReference>
<keyword evidence="2" id="KW-0238">DNA-binding</keyword>
<dbReference type="PANTHER" id="PTHR33154:SF18">
    <property type="entry name" value="ARSENICAL RESISTANCE OPERON REPRESSOR"/>
    <property type="match status" value="1"/>
</dbReference>
<accession>A5D4L2</accession>
<protein>
    <submittedName>
        <fullName evidence="5">Predicted transcriptional regulator</fullName>
    </submittedName>
</protein>
<dbReference type="InterPro" id="IPR011991">
    <property type="entry name" value="ArsR-like_HTH"/>
</dbReference>
<evidence type="ECO:0000256" key="2">
    <source>
        <dbReference type="ARBA" id="ARBA00023125"/>
    </source>
</evidence>
<evidence type="ECO:0000313" key="6">
    <source>
        <dbReference type="Proteomes" id="UP000006556"/>
    </source>
</evidence>
<dbReference type="NCBIfam" id="NF033788">
    <property type="entry name" value="HTH_metalloreg"/>
    <property type="match status" value="1"/>
</dbReference>
<dbReference type="Pfam" id="PF01022">
    <property type="entry name" value="HTH_5"/>
    <property type="match status" value="1"/>
</dbReference>
<evidence type="ECO:0000256" key="1">
    <source>
        <dbReference type="ARBA" id="ARBA00023015"/>
    </source>
</evidence>
<dbReference type="GO" id="GO:0003700">
    <property type="term" value="F:DNA-binding transcription factor activity"/>
    <property type="evidence" value="ECO:0007669"/>
    <property type="project" value="InterPro"/>
</dbReference>
<dbReference type="Gene3D" id="1.10.10.10">
    <property type="entry name" value="Winged helix-like DNA-binding domain superfamily/Winged helix DNA-binding domain"/>
    <property type="match status" value="1"/>
</dbReference>
<name>A5D4L2_PELTS</name>
<dbReference type="SMART" id="SM00418">
    <property type="entry name" value="HTH_ARSR"/>
    <property type="match status" value="1"/>
</dbReference>
<dbReference type="PROSITE" id="PS50987">
    <property type="entry name" value="HTH_ARSR_2"/>
    <property type="match status" value="1"/>
</dbReference>
<keyword evidence="1" id="KW-0805">Transcription regulation</keyword>
<dbReference type="InterPro" id="IPR051081">
    <property type="entry name" value="HTH_MetalResp_TranReg"/>
</dbReference>
<dbReference type="InterPro" id="IPR036388">
    <property type="entry name" value="WH-like_DNA-bd_sf"/>
</dbReference>
<dbReference type="EMBL" id="AP009389">
    <property type="protein sequence ID" value="BAF58832.1"/>
    <property type="molecule type" value="Genomic_DNA"/>
</dbReference>
<dbReference type="eggNOG" id="COG0640">
    <property type="taxonomic scope" value="Bacteria"/>
</dbReference>
<dbReference type="KEGG" id="pth:PTH_0651"/>
<keyword evidence="6" id="KW-1185">Reference proteome</keyword>
<reference evidence="6" key="1">
    <citation type="journal article" date="2008" name="Genome Res.">
        <title>The genome of Pelotomaculum thermopropionicum reveals niche-associated evolution in anaerobic microbiota.</title>
        <authorList>
            <person name="Kosaka T."/>
            <person name="Kato S."/>
            <person name="Shimoyama T."/>
            <person name="Ishii S."/>
            <person name="Abe T."/>
            <person name="Watanabe K."/>
        </authorList>
    </citation>
    <scope>NUCLEOTIDE SEQUENCE [LARGE SCALE GENOMIC DNA]</scope>
    <source>
        <strain evidence="6">DSM 13744 / JCM 10971 / SI</strain>
    </source>
</reference>
<evidence type="ECO:0000259" key="4">
    <source>
        <dbReference type="PROSITE" id="PS50987"/>
    </source>
</evidence>
<gene>
    <name evidence="5" type="primary">ArsR</name>
    <name evidence="5" type="ordered locus">PTH_0651</name>
</gene>
<organism evidence="5 6">
    <name type="scientific">Pelotomaculum thermopropionicum (strain DSM 13744 / JCM 10971 / SI)</name>
    <dbReference type="NCBI Taxonomy" id="370438"/>
    <lineage>
        <taxon>Bacteria</taxon>
        <taxon>Bacillati</taxon>
        <taxon>Bacillota</taxon>
        <taxon>Clostridia</taxon>
        <taxon>Eubacteriales</taxon>
        <taxon>Desulfotomaculaceae</taxon>
        <taxon>Pelotomaculum</taxon>
    </lineage>
</organism>
<sequence length="120" mass="13609">MTDVLKALSDPHRQSILKMLAHQEMGACEIIHSIGLSQPAVSHHLKILRQARLITSQKQGKMVFYSLNKSGLKNFFNQINCFLHELSCFNDAMPRPSQLRQNPDLCESLGFKAEVCEKEV</sequence>
<dbReference type="AlphaFoldDB" id="A5D4L2"/>
<dbReference type="GO" id="GO:0003677">
    <property type="term" value="F:DNA binding"/>
    <property type="evidence" value="ECO:0007669"/>
    <property type="project" value="UniProtKB-KW"/>
</dbReference>
<proteinExistence type="predicted"/>
<feature type="domain" description="HTH arsR-type" evidence="4">
    <location>
        <begin position="1"/>
        <end position="87"/>
    </location>
</feature>
<dbReference type="CDD" id="cd00090">
    <property type="entry name" value="HTH_ARSR"/>
    <property type="match status" value="1"/>
</dbReference>
<dbReference type="PRINTS" id="PR00778">
    <property type="entry name" value="HTHARSR"/>
</dbReference>
<dbReference type="HOGENOM" id="CLU_097806_3_1_9"/>
<keyword evidence="3" id="KW-0804">Transcription</keyword>
<evidence type="ECO:0000313" key="5">
    <source>
        <dbReference type="EMBL" id="BAF58832.1"/>
    </source>
</evidence>